<keyword evidence="2" id="KW-1185">Reference proteome</keyword>
<comment type="caution">
    <text evidence="1">The sequence shown here is derived from an EMBL/GenBank/DDBJ whole genome shotgun (WGS) entry which is preliminary data.</text>
</comment>
<protein>
    <submittedName>
        <fullName evidence="1">Uncharacterized protein</fullName>
    </submittedName>
</protein>
<proteinExistence type="predicted"/>
<evidence type="ECO:0000313" key="2">
    <source>
        <dbReference type="Proteomes" id="UP001305647"/>
    </source>
</evidence>
<evidence type="ECO:0000313" key="1">
    <source>
        <dbReference type="EMBL" id="KAK4096184.1"/>
    </source>
</evidence>
<reference evidence="1" key="2">
    <citation type="submission" date="2023-05" db="EMBL/GenBank/DDBJ databases">
        <authorList>
            <consortium name="Lawrence Berkeley National Laboratory"/>
            <person name="Steindorff A."/>
            <person name="Hensen N."/>
            <person name="Bonometti L."/>
            <person name="Westerberg I."/>
            <person name="Brannstrom I.O."/>
            <person name="Guillou S."/>
            <person name="Cros-Aarteil S."/>
            <person name="Calhoun S."/>
            <person name="Haridas S."/>
            <person name="Kuo A."/>
            <person name="Mondo S."/>
            <person name="Pangilinan J."/>
            <person name="Riley R."/>
            <person name="Labutti K."/>
            <person name="Andreopoulos B."/>
            <person name="Lipzen A."/>
            <person name="Chen C."/>
            <person name="Yanf M."/>
            <person name="Daum C."/>
            <person name="Ng V."/>
            <person name="Clum A."/>
            <person name="Ohm R."/>
            <person name="Martin F."/>
            <person name="Silar P."/>
            <person name="Natvig D."/>
            <person name="Lalanne C."/>
            <person name="Gautier V."/>
            <person name="Ament-Velasquez S.L."/>
            <person name="Kruys A."/>
            <person name="Hutchinson M.I."/>
            <person name="Powell A.J."/>
            <person name="Barry K."/>
            <person name="Miller A.N."/>
            <person name="Grigoriev I.V."/>
            <person name="Debuchy R."/>
            <person name="Gladieux P."/>
            <person name="Thoren M.H."/>
            <person name="Johannesson H."/>
        </authorList>
    </citation>
    <scope>NUCLEOTIDE SEQUENCE</scope>
    <source>
        <strain evidence="1">CBS 757.83</strain>
    </source>
</reference>
<sequence>MPRYLQSSPSLFVTVELSSSSSSSFFFPCVTATAPCLPGPAGGPRHLGSTGPCGLKILHLAAARPVCSNQGKRQGIRKLCAKGNSKGLCEIMGEADESYVVSVPRPSRLSASGRNKSIHPSILFVALRATS</sequence>
<reference evidence="1" key="1">
    <citation type="journal article" date="2023" name="Mol. Phylogenet. Evol.">
        <title>Genome-scale phylogeny and comparative genomics of the fungal order Sordariales.</title>
        <authorList>
            <person name="Hensen N."/>
            <person name="Bonometti L."/>
            <person name="Westerberg I."/>
            <person name="Brannstrom I.O."/>
            <person name="Guillou S."/>
            <person name="Cros-Aarteil S."/>
            <person name="Calhoun S."/>
            <person name="Haridas S."/>
            <person name="Kuo A."/>
            <person name="Mondo S."/>
            <person name="Pangilinan J."/>
            <person name="Riley R."/>
            <person name="LaButti K."/>
            <person name="Andreopoulos B."/>
            <person name="Lipzen A."/>
            <person name="Chen C."/>
            <person name="Yan M."/>
            <person name="Daum C."/>
            <person name="Ng V."/>
            <person name="Clum A."/>
            <person name="Steindorff A."/>
            <person name="Ohm R.A."/>
            <person name="Martin F."/>
            <person name="Silar P."/>
            <person name="Natvig D.O."/>
            <person name="Lalanne C."/>
            <person name="Gautier V."/>
            <person name="Ament-Velasquez S.L."/>
            <person name="Kruys A."/>
            <person name="Hutchinson M.I."/>
            <person name="Powell A.J."/>
            <person name="Barry K."/>
            <person name="Miller A.N."/>
            <person name="Grigoriev I.V."/>
            <person name="Debuchy R."/>
            <person name="Gladieux P."/>
            <person name="Hiltunen Thoren M."/>
            <person name="Johannesson H."/>
        </authorList>
    </citation>
    <scope>NUCLEOTIDE SEQUENCE</scope>
    <source>
        <strain evidence="1">CBS 757.83</strain>
    </source>
</reference>
<organism evidence="1 2">
    <name type="scientific">Parathielavia hyrcaniae</name>
    <dbReference type="NCBI Taxonomy" id="113614"/>
    <lineage>
        <taxon>Eukaryota</taxon>
        <taxon>Fungi</taxon>
        <taxon>Dikarya</taxon>
        <taxon>Ascomycota</taxon>
        <taxon>Pezizomycotina</taxon>
        <taxon>Sordariomycetes</taxon>
        <taxon>Sordariomycetidae</taxon>
        <taxon>Sordariales</taxon>
        <taxon>Chaetomiaceae</taxon>
        <taxon>Parathielavia</taxon>
    </lineage>
</organism>
<dbReference type="Proteomes" id="UP001305647">
    <property type="component" value="Unassembled WGS sequence"/>
</dbReference>
<dbReference type="AlphaFoldDB" id="A0AAN6PT38"/>
<accession>A0AAN6PT38</accession>
<name>A0AAN6PT38_9PEZI</name>
<gene>
    <name evidence="1" type="ORF">N658DRAFT_47694</name>
</gene>
<dbReference type="EMBL" id="MU863732">
    <property type="protein sequence ID" value="KAK4096184.1"/>
    <property type="molecule type" value="Genomic_DNA"/>
</dbReference>